<dbReference type="InterPro" id="IPR000390">
    <property type="entry name" value="Small_drug/metabolite_transptr"/>
</dbReference>
<evidence type="ECO:0000256" key="3">
    <source>
        <dbReference type="ARBA" id="ARBA00022475"/>
    </source>
</evidence>
<sequence length="290" mass="31980">MEINSRQQFMTQTLLPIALVLLSGMFHSVWNLFTKLSLNKSVFLWWTQWVAILVYLPTVIYELQSHSIEPTGYLLLLGTMALHGLYVILLAKTYTIGDMSQVYPIMRGTSPLLVPLLGVLLLGESLTFYGWLGVALIVAGVLSLGGWRIQAASKKPVYYALAVGIIITSYTVYDKITLAYVPPLTLNEATNVGNLIALSYIALRSGMIKQEWQANWKTILLGGVLAPGAYILFLFALWMAPVSQLAPMREIGTVFGTFLAIFLLREEQGPKRIAASILITAGVILLGIWG</sequence>
<keyword evidence="8" id="KW-0448">Lipopolysaccharide biosynthesis</keyword>
<feature type="domain" description="EamA" evidence="13">
    <location>
        <begin position="17"/>
        <end position="142"/>
    </location>
</feature>
<dbReference type="PANTHER" id="PTHR30561">
    <property type="entry name" value="SMR FAMILY PROTON-DEPENDENT DRUG EFFLUX TRANSPORTER SUGE"/>
    <property type="match status" value="1"/>
</dbReference>
<evidence type="ECO:0000256" key="6">
    <source>
        <dbReference type="ARBA" id="ARBA00022556"/>
    </source>
</evidence>
<evidence type="ECO:0000259" key="13">
    <source>
        <dbReference type="Pfam" id="PF00892"/>
    </source>
</evidence>
<feature type="transmembrane region" description="Helical" evidence="12">
    <location>
        <begin position="273"/>
        <end position="289"/>
    </location>
</feature>
<evidence type="ECO:0000256" key="11">
    <source>
        <dbReference type="ARBA" id="ARBA00023136"/>
    </source>
</evidence>
<feature type="transmembrane region" description="Helical" evidence="12">
    <location>
        <begin position="14"/>
        <end position="33"/>
    </location>
</feature>
<evidence type="ECO:0000256" key="4">
    <source>
        <dbReference type="ARBA" id="ARBA00022516"/>
    </source>
</evidence>
<keyword evidence="15" id="KW-1185">Reference proteome</keyword>
<dbReference type="KEGG" id="tum:CBW65_03190"/>
<evidence type="ECO:0000256" key="2">
    <source>
        <dbReference type="ARBA" id="ARBA00007362"/>
    </source>
</evidence>
<keyword evidence="4" id="KW-0444">Lipid biosynthesis</keyword>
<keyword evidence="7 12" id="KW-0812">Transmembrane</keyword>
<dbReference type="Proteomes" id="UP000195437">
    <property type="component" value="Chromosome"/>
</dbReference>
<accession>A0A1Y0IIN8</accession>
<keyword evidence="11 12" id="KW-0472">Membrane</keyword>
<feature type="transmembrane region" description="Helical" evidence="12">
    <location>
        <begin position="156"/>
        <end position="173"/>
    </location>
</feature>
<evidence type="ECO:0000256" key="10">
    <source>
        <dbReference type="ARBA" id="ARBA00023098"/>
    </source>
</evidence>
<evidence type="ECO:0000256" key="9">
    <source>
        <dbReference type="ARBA" id="ARBA00022989"/>
    </source>
</evidence>
<feature type="transmembrane region" description="Helical" evidence="12">
    <location>
        <begin position="73"/>
        <end position="91"/>
    </location>
</feature>
<keyword evidence="5" id="KW-0997">Cell inner membrane</keyword>
<keyword evidence="6" id="KW-0441">Lipid A biosynthesis</keyword>
<keyword evidence="3" id="KW-1003">Cell membrane</keyword>
<dbReference type="GO" id="GO:0022857">
    <property type="term" value="F:transmembrane transporter activity"/>
    <property type="evidence" value="ECO:0007669"/>
    <property type="project" value="InterPro"/>
</dbReference>
<proteinExistence type="inferred from homology"/>
<feature type="transmembrane region" description="Helical" evidence="12">
    <location>
        <begin position="189"/>
        <end position="207"/>
    </location>
</feature>
<protein>
    <recommendedName>
        <fullName evidence="13">EamA domain-containing protein</fullName>
    </recommendedName>
</protein>
<dbReference type="EMBL" id="CP021434">
    <property type="protein sequence ID" value="ARU60170.1"/>
    <property type="molecule type" value="Genomic_DNA"/>
</dbReference>
<dbReference type="Pfam" id="PF00892">
    <property type="entry name" value="EamA"/>
    <property type="match status" value="2"/>
</dbReference>
<feature type="transmembrane region" description="Helical" evidence="12">
    <location>
        <begin position="42"/>
        <end position="61"/>
    </location>
</feature>
<feature type="transmembrane region" description="Helical" evidence="12">
    <location>
        <begin position="246"/>
        <end position="264"/>
    </location>
</feature>
<dbReference type="InterPro" id="IPR037185">
    <property type="entry name" value="EmrE-like"/>
</dbReference>
<dbReference type="RefSeq" id="WP_087455558.1">
    <property type="nucleotide sequence ID" value="NZ_CP021434.1"/>
</dbReference>
<evidence type="ECO:0000313" key="15">
    <source>
        <dbReference type="Proteomes" id="UP000195437"/>
    </source>
</evidence>
<evidence type="ECO:0000313" key="14">
    <source>
        <dbReference type="EMBL" id="ARU60170.1"/>
    </source>
</evidence>
<dbReference type="Gene3D" id="1.10.3730.20">
    <property type="match status" value="2"/>
</dbReference>
<feature type="transmembrane region" description="Helical" evidence="12">
    <location>
        <begin position="219"/>
        <end position="240"/>
    </location>
</feature>
<organism evidence="14 15">
    <name type="scientific">Tumebacillus avium</name>
    <dbReference type="NCBI Taxonomy" id="1903704"/>
    <lineage>
        <taxon>Bacteria</taxon>
        <taxon>Bacillati</taxon>
        <taxon>Bacillota</taxon>
        <taxon>Bacilli</taxon>
        <taxon>Bacillales</taxon>
        <taxon>Alicyclobacillaceae</taxon>
        <taxon>Tumebacillus</taxon>
    </lineage>
</organism>
<dbReference type="AlphaFoldDB" id="A0A1Y0IIN8"/>
<reference evidence="15" key="1">
    <citation type="submission" date="2017-05" db="EMBL/GenBank/DDBJ databases">
        <authorList>
            <person name="Sung H."/>
        </authorList>
    </citation>
    <scope>NUCLEOTIDE SEQUENCE [LARGE SCALE GENOMIC DNA]</scope>
    <source>
        <strain evidence="15">AR23208</strain>
    </source>
</reference>
<dbReference type="SUPFAM" id="SSF103481">
    <property type="entry name" value="Multidrug resistance efflux transporter EmrE"/>
    <property type="match status" value="2"/>
</dbReference>
<dbReference type="PANTHER" id="PTHR30561:SF9">
    <property type="entry name" value="4-AMINO-4-DEOXY-L-ARABINOSE-PHOSPHOUNDECAPRENOL FLIPPASE SUBUNIT ARNF-RELATED"/>
    <property type="match status" value="1"/>
</dbReference>
<comment type="subcellular location">
    <subcellularLocation>
        <location evidence="1">Cell membrane</location>
        <topology evidence="1">Multi-pass membrane protein</topology>
    </subcellularLocation>
</comment>
<evidence type="ECO:0000256" key="1">
    <source>
        <dbReference type="ARBA" id="ARBA00004651"/>
    </source>
</evidence>
<keyword evidence="9 12" id="KW-1133">Transmembrane helix</keyword>
<keyword evidence="10" id="KW-0443">Lipid metabolism</keyword>
<name>A0A1Y0IIN8_9BACL</name>
<dbReference type="GO" id="GO:0009103">
    <property type="term" value="P:lipopolysaccharide biosynthetic process"/>
    <property type="evidence" value="ECO:0007669"/>
    <property type="project" value="UniProtKB-KW"/>
</dbReference>
<feature type="domain" description="EamA" evidence="13">
    <location>
        <begin position="157"/>
        <end position="286"/>
    </location>
</feature>
<dbReference type="InterPro" id="IPR000620">
    <property type="entry name" value="EamA_dom"/>
</dbReference>
<evidence type="ECO:0000256" key="8">
    <source>
        <dbReference type="ARBA" id="ARBA00022985"/>
    </source>
</evidence>
<gene>
    <name evidence="14" type="ORF">CBW65_03190</name>
</gene>
<evidence type="ECO:0000256" key="5">
    <source>
        <dbReference type="ARBA" id="ARBA00022519"/>
    </source>
</evidence>
<feature type="transmembrane region" description="Helical" evidence="12">
    <location>
        <begin position="128"/>
        <end position="149"/>
    </location>
</feature>
<evidence type="ECO:0000256" key="7">
    <source>
        <dbReference type="ARBA" id="ARBA00022692"/>
    </source>
</evidence>
<dbReference type="OrthoDB" id="157232at2"/>
<comment type="similarity">
    <text evidence="2">Belongs to the EamA transporter family.</text>
</comment>
<dbReference type="GO" id="GO:0005886">
    <property type="term" value="C:plasma membrane"/>
    <property type="evidence" value="ECO:0007669"/>
    <property type="project" value="UniProtKB-SubCell"/>
</dbReference>
<evidence type="ECO:0000256" key="12">
    <source>
        <dbReference type="SAM" id="Phobius"/>
    </source>
</evidence>